<proteinExistence type="predicted"/>
<name>A0A2V4MUX0_9RHOB</name>
<organism evidence="1 2">
    <name type="scientific">Litorivita pollutaquae</name>
    <dbReference type="NCBI Taxonomy" id="2200892"/>
    <lineage>
        <taxon>Bacteria</taxon>
        <taxon>Pseudomonadati</taxon>
        <taxon>Pseudomonadota</taxon>
        <taxon>Alphaproteobacteria</taxon>
        <taxon>Rhodobacterales</taxon>
        <taxon>Paracoccaceae</taxon>
        <taxon>Litorivita</taxon>
    </lineage>
</organism>
<dbReference type="Proteomes" id="UP000248012">
    <property type="component" value="Unassembled WGS sequence"/>
</dbReference>
<evidence type="ECO:0000313" key="2">
    <source>
        <dbReference type="Proteomes" id="UP000248012"/>
    </source>
</evidence>
<dbReference type="EMBL" id="QFVT01000004">
    <property type="protein sequence ID" value="PYC48088.1"/>
    <property type="molecule type" value="Genomic_DNA"/>
</dbReference>
<comment type="caution">
    <text evidence="1">The sequence shown here is derived from an EMBL/GenBank/DDBJ whole genome shotgun (WGS) entry which is preliminary data.</text>
</comment>
<sequence>MLKFILRSAFRSIEASFNTPERIGARGERQVHKALTSILDENEYRVLSDLTLPEVGALF</sequence>
<protein>
    <submittedName>
        <fullName evidence="1">Uncharacterized protein</fullName>
    </submittedName>
</protein>
<accession>A0A2V4MUX0</accession>
<gene>
    <name evidence="1" type="ORF">DI396_08480</name>
</gene>
<evidence type="ECO:0000313" key="1">
    <source>
        <dbReference type="EMBL" id="PYC48088.1"/>
    </source>
</evidence>
<reference evidence="1 2" key="1">
    <citation type="submission" date="2018-05" db="EMBL/GenBank/DDBJ databases">
        <title>Oceanovita maritima gen. nov., sp. nov., a marine bacterium in the family Rhodobacteraceae isolated from surface seawater of Lundu port Xiamen, China.</title>
        <authorList>
            <person name="Hetharua B.H."/>
            <person name="Min D."/>
            <person name="Liao H."/>
            <person name="Tian Y."/>
        </authorList>
    </citation>
    <scope>NUCLEOTIDE SEQUENCE [LARGE SCALE GENOMIC DNA]</scope>
    <source>
        <strain evidence="1 2">FSX-11</strain>
    </source>
</reference>
<dbReference type="OrthoDB" id="9805504at2"/>
<keyword evidence="2" id="KW-1185">Reference proteome</keyword>
<dbReference type="AlphaFoldDB" id="A0A2V4MUX0"/>